<feature type="region of interest" description="Disordered" evidence="1">
    <location>
        <begin position="1"/>
        <end position="63"/>
    </location>
</feature>
<sequence>MRDCKIPFRAVQPHQQQMFGEELPEAQDGEQPGPARRKRQPSMSETMPLYTLCKEDLESMDKE</sequence>
<organism evidence="3 4">
    <name type="scientific">Neotoma lepida</name>
    <name type="common">Desert woodrat</name>
    <dbReference type="NCBI Taxonomy" id="56216"/>
    <lineage>
        <taxon>Eukaryota</taxon>
        <taxon>Metazoa</taxon>
        <taxon>Chordata</taxon>
        <taxon>Craniata</taxon>
        <taxon>Vertebrata</taxon>
        <taxon>Euteleostomi</taxon>
        <taxon>Mammalia</taxon>
        <taxon>Eutheria</taxon>
        <taxon>Euarchontoglires</taxon>
        <taxon>Glires</taxon>
        <taxon>Rodentia</taxon>
        <taxon>Myomorpha</taxon>
        <taxon>Muroidea</taxon>
        <taxon>Cricetidae</taxon>
        <taxon>Neotominae</taxon>
        <taxon>Neotoma</taxon>
    </lineage>
</organism>
<dbReference type="EMBL" id="LZPO01085838">
    <property type="protein sequence ID" value="OBS67403.1"/>
    <property type="molecule type" value="Genomic_DNA"/>
</dbReference>
<dbReference type="OrthoDB" id="9633802at2759"/>
<dbReference type="Proteomes" id="UP000092124">
    <property type="component" value="Unassembled WGS sequence"/>
</dbReference>
<evidence type="ECO:0000256" key="1">
    <source>
        <dbReference type="SAM" id="MobiDB-lite"/>
    </source>
</evidence>
<reference evidence="3 4" key="1">
    <citation type="submission" date="2016-06" db="EMBL/GenBank/DDBJ databases">
        <title>The Draft Genome Sequence and Annotation of the Desert Woodrat Neotoma lepida.</title>
        <authorList>
            <person name="Campbell M."/>
            <person name="Oakeson K.F."/>
            <person name="Yandell M."/>
            <person name="Halpert J.R."/>
            <person name="Dearing D."/>
        </authorList>
    </citation>
    <scope>NUCLEOTIDE SEQUENCE [LARGE SCALE GENOMIC DNA]</scope>
    <source>
        <strain evidence="3">417</strain>
        <tissue evidence="3">Liver</tissue>
    </source>
</reference>
<dbReference type="AlphaFoldDB" id="A0A1A6GM90"/>
<gene>
    <name evidence="3" type="ORF">A6R68_04056</name>
</gene>
<accession>A0A1A6GM90</accession>
<evidence type="ECO:0000313" key="4">
    <source>
        <dbReference type="Proteomes" id="UP000092124"/>
    </source>
</evidence>
<comment type="caution">
    <text evidence="3">The sequence shown here is derived from an EMBL/GenBank/DDBJ whole genome shotgun (WGS) entry which is preliminary data.</text>
</comment>
<evidence type="ECO:0000313" key="3">
    <source>
        <dbReference type="EMBL" id="OBS67403.1"/>
    </source>
</evidence>
<feature type="compositionally biased region" description="Basic and acidic residues" evidence="1">
    <location>
        <begin position="53"/>
        <end position="63"/>
    </location>
</feature>
<dbReference type="InterPro" id="IPR015388">
    <property type="entry name" value="FCP1_C"/>
</dbReference>
<evidence type="ECO:0000259" key="2">
    <source>
        <dbReference type="Pfam" id="PF09309"/>
    </source>
</evidence>
<keyword evidence="4" id="KW-1185">Reference proteome</keyword>
<feature type="domain" description="FCP1-like phosphatase C-terminal" evidence="2">
    <location>
        <begin position="7"/>
        <end position="63"/>
    </location>
</feature>
<name>A0A1A6GM90_NEOLE</name>
<proteinExistence type="predicted"/>
<protein>
    <recommendedName>
        <fullName evidence="2">FCP1-like phosphatase C-terminal domain-containing protein</fullName>
    </recommendedName>
</protein>
<feature type="non-terminal residue" evidence="3">
    <location>
        <position position="63"/>
    </location>
</feature>
<dbReference type="Pfam" id="PF09309">
    <property type="entry name" value="FCP1_C"/>
    <property type="match status" value="1"/>
</dbReference>
<dbReference type="STRING" id="56216.A0A1A6GM90"/>